<dbReference type="GO" id="GO:0032259">
    <property type="term" value="P:methylation"/>
    <property type="evidence" value="ECO:0007669"/>
    <property type="project" value="UniProtKB-KW"/>
</dbReference>
<dbReference type="AlphaFoldDB" id="A0A917BCQ4"/>
<dbReference type="EMBL" id="BMEM01000001">
    <property type="protein sequence ID" value="GGF37700.1"/>
    <property type="molecule type" value="Genomic_DNA"/>
</dbReference>
<reference evidence="3" key="1">
    <citation type="journal article" date="2014" name="Int. J. Syst. Evol. Microbiol.">
        <title>Complete genome sequence of Corynebacterium casei LMG S-19264T (=DSM 44701T), isolated from a smear-ripened cheese.</title>
        <authorList>
            <consortium name="US DOE Joint Genome Institute (JGI-PGF)"/>
            <person name="Walter F."/>
            <person name="Albersmeier A."/>
            <person name="Kalinowski J."/>
            <person name="Ruckert C."/>
        </authorList>
    </citation>
    <scope>NUCLEOTIDE SEQUENCE</scope>
    <source>
        <strain evidence="3">CGMCC 1.12160</strain>
    </source>
</reference>
<reference evidence="3" key="2">
    <citation type="submission" date="2020-09" db="EMBL/GenBank/DDBJ databases">
        <authorList>
            <person name="Sun Q."/>
            <person name="Zhou Y."/>
        </authorList>
    </citation>
    <scope>NUCLEOTIDE SEQUENCE</scope>
    <source>
        <strain evidence="3">CGMCC 1.12160</strain>
    </source>
</reference>
<dbReference type="CDD" id="cd02440">
    <property type="entry name" value="AdoMet_MTases"/>
    <property type="match status" value="1"/>
</dbReference>
<proteinExistence type="predicted"/>
<evidence type="ECO:0000256" key="1">
    <source>
        <dbReference type="SAM" id="MobiDB-lite"/>
    </source>
</evidence>
<dbReference type="SUPFAM" id="SSF53335">
    <property type="entry name" value="S-adenosyl-L-methionine-dependent methyltransferases"/>
    <property type="match status" value="1"/>
</dbReference>
<keyword evidence="3" id="KW-0489">Methyltransferase</keyword>
<keyword evidence="4" id="KW-1185">Reference proteome</keyword>
<dbReference type="Proteomes" id="UP000605670">
    <property type="component" value="Unassembled WGS sequence"/>
</dbReference>
<keyword evidence="3" id="KW-0808">Transferase</keyword>
<dbReference type="Pfam" id="PF13649">
    <property type="entry name" value="Methyltransf_25"/>
    <property type="match status" value="1"/>
</dbReference>
<evidence type="ECO:0000259" key="2">
    <source>
        <dbReference type="Pfam" id="PF13649"/>
    </source>
</evidence>
<feature type="region of interest" description="Disordered" evidence="1">
    <location>
        <begin position="1"/>
        <end position="36"/>
    </location>
</feature>
<organism evidence="3 4">
    <name type="scientific">Ornithinimicrobium tianjinense</name>
    <dbReference type="NCBI Taxonomy" id="1195761"/>
    <lineage>
        <taxon>Bacteria</taxon>
        <taxon>Bacillati</taxon>
        <taxon>Actinomycetota</taxon>
        <taxon>Actinomycetes</taxon>
        <taxon>Micrococcales</taxon>
        <taxon>Ornithinimicrobiaceae</taxon>
        <taxon>Ornithinimicrobium</taxon>
    </lineage>
</organism>
<feature type="domain" description="Methyltransferase" evidence="2">
    <location>
        <begin position="79"/>
        <end position="173"/>
    </location>
</feature>
<dbReference type="InterPro" id="IPR041698">
    <property type="entry name" value="Methyltransf_25"/>
</dbReference>
<name>A0A917BCQ4_9MICO</name>
<comment type="caution">
    <text evidence="3">The sequence shown here is derived from an EMBL/GenBank/DDBJ whole genome shotgun (WGS) entry which is preliminary data.</text>
</comment>
<accession>A0A917BCQ4</accession>
<evidence type="ECO:0000313" key="3">
    <source>
        <dbReference type="EMBL" id="GGF37700.1"/>
    </source>
</evidence>
<dbReference type="Gene3D" id="3.40.50.150">
    <property type="entry name" value="Vaccinia Virus protein VP39"/>
    <property type="match status" value="1"/>
</dbReference>
<dbReference type="PANTHER" id="PTHR43464:SF82">
    <property type="entry name" value="METHYLTRANSFERASE DOMAIN-CONTAINING PROTEIN"/>
    <property type="match status" value="1"/>
</dbReference>
<sequence length="228" mass="24515">MPGMSQPPSDDRDAEAADDAGLVDPTTTASPTSYWPGLQDTEHSAWYVQRFRVMATLGEDMHGESRLMDVLAPRGARLLDAGSGPGRHGGHLARLGHRVVGVDIDPVLIAAAREDHPDATWLVGDLVTLDLAAQGEREPFDGVLLAGNVMDFIPQEHRATALARVAAHVRPGGFVLVGCRTVRGFTPEELDAALPAAGLRLEHRFGTWDLAPWDPASTYFVSVLRKDG</sequence>
<dbReference type="PANTHER" id="PTHR43464">
    <property type="entry name" value="METHYLTRANSFERASE"/>
    <property type="match status" value="1"/>
</dbReference>
<evidence type="ECO:0000313" key="4">
    <source>
        <dbReference type="Proteomes" id="UP000605670"/>
    </source>
</evidence>
<dbReference type="InterPro" id="IPR029063">
    <property type="entry name" value="SAM-dependent_MTases_sf"/>
</dbReference>
<dbReference type="GO" id="GO:0008168">
    <property type="term" value="F:methyltransferase activity"/>
    <property type="evidence" value="ECO:0007669"/>
    <property type="project" value="UniProtKB-KW"/>
</dbReference>
<gene>
    <name evidence="3" type="ORF">GCM10011366_01520</name>
</gene>
<protein>
    <submittedName>
        <fullName evidence="3">SAM-dependent methyltransferase</fullName>
    </submittedName>
</protein>